<comment type="subunit">
    <text evidence="4 11">Homodimer.</text>
</comment>
<evidence type="ECO:0000256" key="6">
    <source>
        <dbReference type="ARBA" id="ARBA00022563"/>
    </source>
</evidence>
<evidence type="ECO:0000313" key="14">
    <source>
        <dbReference type="EMBL" id="KAA5614113.1"/>
    </source>
</evidence>
<feature type="binding site" evidence="11">
    <location>
        <begin position="135"/>
        <end position="137"/>
    </location>
    <ligand>
        <name>(6S)-5,6,7,8-tetrahydrofolate</name>
        <dbReference type="ChEBI" id="CHEBI:57453"/>
    </ligand>
</feature>
<feature type="modified residue" description="N6-(pyridoxal phosphate)lysine" evidence="11 12">
    <location>
        <position position="240"/>
    </location>
</feature>
<evidence type="ECO:0000256" key="8">
    <source>
        <dbReference type="ARBA" id="ARBA00022898"/>
    </source>
</evidence>
<dbReference type="RefSeq" id="WP_150039055.1">
    <property type="nucleotide sequence ID" value="NZ_OW485601.1"/>
</dbReference>
<gene>
    <name evidence="11" type="primary">glyA</name>
    <name evidence="14" type="ORF">F1189_02620</name>
</gene>
<dbReference type="GO" id="GO:0032259">
    <property type="term" value="P:methylation"/>
    <property type="evidence" value="ECO:0007669"/>
    <property type="project" value="UniProtKB-KW"/>
</dbReference>
<comment type="catalytic activity">
    <reaction evidence="9">
        <text>(6R)-5,10-methylene-5,6,7,8-tetrahydrofolate + D-alanine + H2O = 2-methylserine + (6S)-5,6,7,8-tetrahydrofolate</text>
        <dbReference type="Rhea" id="RHEA:10064"/>
        <dbReference type="ChEBI" id="CHEBI:15377"/>
        <dbReference type="ChEBI" id="CHEBI:15636"/>
        <dbReference type="ChEBI" id="CHEBI:57416"/>
        <dbReference type="ChEBI" id="CHEBI:57453"/>
        <dbReference type="ChEBI" id="CHEBI:58275"/>
        <dbReference type="EC" id="2.1.2.7"/>
    </reaction>
</comment>
<organism evidence="14 15">
    <name type="scientific">Rhodovastum atsumiense</name>
    <dbReference type="NCBI Taxonomy" id="504468"/>
    <lineage>
        <taxon>Bacteria</taxon>
        <taxon>Pseudomonadati</taxon>
        <taxon>Pseudomonadota</taxon>
        <taxon>Alphaproteobacteria</taxon>
        <taxon>Acetobacterales</taxon>
        <taxon>Acetobacteraceae</taxon>
        <taxon>Rhodovastum</taxon>
    </lineage>
</organism>
<comment type="pathway">
    <text evidence="11">One-carbon metabolism; tetrahydrofolate interconversion.</text>
</comment>
<dbReference type="FunFam" id="3.40.640.10:FF:000001">
    <property type="entry name" value="Serine hydroxymethyltransferase"/>
    <property type="match status" value="1"/>
</dbReference>
<dbReference type="CDD" id="cd00378">
    <property type="entry name" value="SHMT"/>
    <property type="match status" value="1"/>
</dbReference>
<evidence type="ECO:0000256" key="2">
    <source>
        <dbReference type="ARBA" id="ARBA00004496"/>
    </source>
</evidence>
<comment type="cofactor">
    <cofactor evidence="1 11 12">
        <name>pyridoxal 5'-phosphate</name>
        <dbReference type="ChEBI" id="CHEBI:597326"/>
    </cofactor>
</comment>
<dbReference type="UniPathway" id="UPA00193"/>
<dbReference type="PANTHER" id="PTHR11680">
    <property type="entry name" value="SERINE HYDROXYMETHYLTRANSFERASE"/>
    <property type="match status" value="1"/>
</dbReference>
<evidence type="ECO:0000256" key="7">
    <source>
        <dbReference type="ARBA" id="ARBA00022679"/>
    </source>
</evidence>
<dbReference type="InterPro" id="IPR019798">
    <property type="entry name" value="Ser_HO-MeTrfase_PLP_BS"/>
</dbReference>
<evidence type="ECO:0000256" key="5">
    <source>
        <dbReference type="ARBA" id="ARBA00022490"/>
    </source>
</evidence>
<dbReference type="Gene3D" id="3.40.640.10">
    <property type="entry name" value="Type I PLP-dependent aspartate aminotransferase-like (Major domain)"/>
    <property type="match status" value="1"/>
</dbReference>
<evidence type="ECO:0000259" key="13">
    <source>
        <dbReference type="Pfam" id="PF00464"/>
    </source>
</evidence>
<dbReference type="InterPro" id="IPR015424">
    <property type="entry name" value="PyrdxlP-dep_Trfase"/>
</dbReference>
<evidence type="ECO:0000256" key="12">
    <source>
        <dbReference type="PIRSR" id="PIRSR000412-50"/>
    </source>
</evidence>
<comment type="pathway">
    <text evidence="11">Amino-acid biosynthesis; glycine biosynthesis; glycine from L-serine: step 1/1.</text>
</comment>
<dbReference type="InterPro" id="IPR049943">
    <property type="entry name" value="Ser_HO-MeTrfase-like"/>
</dbReference>
<keyword evidence="7 11" id="KW-0808">Transferase</keyword>
<dbReference type="InterPro" id="IPR039429">
    <property type="entry name" value="SHMT-like_dom"/>
</dbReference>
<comment type="subcellular location">
    <subcellularLocation>
        <location evidence="2 11">Cytoplasm</location>
    </subcellularLocation>
</comment>
<dbReference type="InterPro" id="IPR001085">
    <property type="entry name" value="Ser_HO-MeTrfase"/>
</dbReference>
<sequence length="437" mass="45784">MDQIAPHPDRATLFTESLAEIDPEVAAAIGAELGRQQDKLELIASENIASRAVLQAQGSVLTNKYAEGYPGRRYYGGCEHVDVTEQLAIERAKALFGCGFANVQPHSGAQANTAVLFALLSPGDTVLGMNLAHGGHLTHGAAPTISGRWFRAVQYGVDPLTQRIDYAEVERLARAHRPRLIIAGGSAYPRVIDFTRFRAIADEVDAWLMVDMAHFAGLVAGGVHPSPLPHAHVVTTTTHKTLRGPRGGMILTNDGSLAKKLASAVFPGVQGGPLEHVIAAKAVALGEALRPAFRDYARQVVENAAVLAAELAGGGAAIVSGGTDTHLVLVDLRPKGLTGKAAERGLDEAGITCNKNGIPFDPEKPSVTSGIRLGTPACTTRGFGAAEFRRVAGLIDRVLTALPDPVAAPRAIAGVRQDVAALCAAFPIYRNAIAAEG</sequence>
<dbReference type="PROSITE" id="PS00096">
    <property type="entry name" value="SHMT"/>
    <property type="match status" value="1"/>
</dbReference>
<evidence type="ECO:0000256" key="1">
    <source>
        <dbReference type="ARBA" id="ARBA00001933"/>
    </source>
</evidence>
<dbReference type="OrthoDB" id="9803846at2"/>
<dbReference type="GO" id="GO:0050413">
    <property type="term" value="F:D-alanine 2-hydroxymethyltransferase activity"/>
    <property type="evidence" value="ECO:0007669"/>
    <property type="project" value="UniProtKB-EC"/>
</dbReference>
<evidence type="ECO:0000256" key="3">
    <source>
        <dbReference type="ARBA" id="ARBA00006376"/>
    </source>
</evidence>
<comment type="caution">
    <text evidence="14">The sequence shown here is derived from an EMBL/GenBank/DDBJ whole genome shotgun (WGS) entry which is preliminary data.</text>
</comment>
<feature type="site" description="Plays an important role in substrate specificity" evidence="11">
    <location>
        <position position="239"/>
    </location>
</feature>
<dbReference type="Gene3D" id="3.90.1150.10">
    <property type="entry name" value="Aspartate Aminotransferase, domain 1"/>
    <property type="match status" value="1"/>
</dbReference>
<evidence type="ECO:0000256" key="9">
    <source>
        <dbReference type="ARBA" id="ARBA00051216"/>
    </source>
</evidence>
<proteinExistence type="inferred from homology"/>
<evidence type="ECO:0000313" key="15">
    <source>
        <dbReference type="Proteomes" id="UP000325255"/>
    </source>
</evidence>
<dbReference type="GO" id="GO:0008168">
    <property type="term" value="F:methyltransferase activity"/>
    <property type="evidence" value="ECO:0007669"/>
    <property type="project" value="UniProtKB-KW"/>
</dbReference>
<dbReference type="PIRSF" id="PIRSF000412">
    <property type="entry name" value="SHMT"/>
    <property type="match status" value="1"/>
</dbReference>
<keyword evidence="15" id="KW-1185">Reference proteome</keyword>
<feature type="domain" description="Serine hydroxymethyltransferase-like" evidence="13">
    <location>
        <begin position="18"/>
        <end position="395"/>
    </location>
</feature>
<dbReference type="AlphaFoldDB" id="A0A5M6J0L8"/>
<evidence type="ECO:0000256" key="11">
    <source>
        <dbReference type="HAMAP-Rule" id="MF_00051"/>
    </source>
</evidence>
<dbReference type="InterPro" id="IPR015421">
    <property type="entry name" value="PyrdxlP-dep_Trfase_major"/>
</dbReference>
<reference evidence="14 15" key="1">
    <citation type="submission" date="2019-09" db="EMBL/GenBank/DDBJ databases">
        <title>Genome sequence of Rhodovastum atsumiense, a diverse member of the Acetobacteraceae family of non-sulfur purple photosynthetic bacteria.</title>
        <authorList>
            <person name="Meyer T."/>
            <person name="Kyndt J."/>
        </authorList>
    </citation>
    <scope>NUCLEOTIDE SEQUENCE [LARGE SCALE GENOMIC DNA]</scope>
    <source>
        <strain evidence="14 15">DSM 21279</strain>
    </source>
</reference>
<dbReference type="GO" id="GO:0019264">
    <property type="term" value="P:glycine biosynthetic process from serine"/>
    <property type="evidence" value="ECO:0007669"/>
    <property type="project" value="UniProtKB-UniRule"/>
</dbReference>
<keyword evidence="11" id="KW-0028">Amino-acid biosynthesis</keyword>
<dbReference type="PANTHER" id="PTHR11680:SF35">
    <property type="entry name" value="SERINE HYDROXYMETHYLTRANSFERASE 1"/>
    <property type="match status" value="1"/>
</dbReference>
<dbReference type="HAMAP" id="MF_00051">
    <property type="entry name" value="SHMT"/>
    <property type="match status" value="1"/>
</dbReference>
<keyword evidence="14" id="KW-0489">Methyltransferase</keyword>
<keyword evidence="5 11" id="KW-0963">Cytoplasm</keyword>
<comment type="function">
    <text evidence="10">Catalyzes the reversible interconversion of alpha-methyl-L-serine to D-alanine with tetrahydrofolate (THF) serving as the one-carbon carrier. Cannot use alpha-methyl-D-serine, L-serine, D-serine or L-alanine.</text>
</comment>
<accession>A0A5M6J0L8</accession>
<protein>
    <recommendedName>
        <fullName evidence="11">Serine hydroxymethyltransferase</fullName>
        <shortName evidence="11">SHMT</shortName>
        <shortName evidence="11">Serine methylase</shortName>
        <ecNumber evidence="11">2.1.2.1</ecNumber>
    </recommendedName>
</protein>
<dbReference type="GO" id="GO:0004372">
    <property type="term" value="F:glycine hydroxymethyltransferase activity"/>
    <property type="evidence" value="ECO:0007669"/>
    <property type="project" value="UniProtKB-UniRule"/>
</dbReference>
<comment type="caution">
    <text evidence="11">Lacks conserved residue(s) required for the propagation of feature annotation.</text>
</comment>
<dbReference type="EMBL" id="VWPK01000003">
    <property type="protein sequence ID" value="KAA5614113.1"/>
    <property type="molecule type" value="Genomic_DNA"/>
</dbReference>
<comment type="function">
    <text evidence="11">Catalyzes the reversible interconversion of serine and glycine with tetrahydrofolate (THF) serving as the one-carbon carrier. This reaction serves as the major source of one-carbon groups required for the biosynthesis of purines, thymidylate, methionine, and other important biomolecules. Also exhibits THF-independent aldolase activity toward beta-hydroxyamino acids, producing glycine and aldehydes, via a retro-aldol mechanism.</text>
</comment>
<dbReference type="GO" id="GO:0005829">
    <property type="term" value="C:cytosol"/>
    <property type="evidence" value="ECO:0007669"/>
    <property type="project" value="TreeGrafter"/>
</dbReference>
<dbReference type="GO" id="GO:0030170">
    <property type="term" value="F:pyridoxal phosphate binding"/>
    <property type="evidence" value="ECO:0007669"/>
    <property type="project" value="UniProtKB-UniRule"/>
</dbReference>
<feature type="binding site" evidence="11">
    <location>
        <position position="131"/>
    </location>
    <ligand>
        <name>(6S)-5,6,7,8-tetrahydrofolate</name>
        <dbReference type="ChEBI" id="CHEBI:57453"/>
    </ligand>
</feature>
<dbReference type="UniPathway" id="UPA00288">
    <property type="reaction ID" value="UER01023"/>
</dbReference>
<dbReference type="Proteomes" id="UP000325255">
    <property type="component" value="Unassembled WGS sequence"/>
</dbReference>
<dbReference type="InterPro" id="IPR015422">
    <property type="entry name" value="PyrdxlP-dep_Trfase_small"/>
</dbReference>
<name>A0A5M6J0L8_9PROT</name>
<dbReference type="SUPFAM" id="SSF53383">
    <property type="entry name" value="PLP-dependent transferases"/>
    <property type="match status" value="1"/>
</dbReference>
<dbReference type="EC" id="2.1.2.1" evidence="11"/>
<evidence type="ECO:0000256" key="4">
    <source>
        <dbReference type="ARBA" id="ARBA00011738"/>
    </source>
</evidence>
<comment type="catalytic activity">
    <reaction evidence="11">
        <text>(6R)-5,10-methylene-5,6,7,8-tetrahydrofolate + glycine + H2O = (6S)-5,6,7,8-tetrahydrofolate + L-serine</text>
        <dbReference type="Rhea" id="RHEA:15481"/>
        <dbReference type="ChEBI" id="CHEBI:15377"/>
        <dbReference type="ChEBI" id="CHEBI:15636"/>
        <dbReference type="ChEBI" id="CHEBI:33384"/>
        <dbReference type="ChEBI" id="CHEBI:57305"/>
        <dbReference type="ChEBI" id="CHEBI:57453"/>
        <dbReference type="EC" id="2.1.2.1"/>
    </reaction>
</comment>
<keyword evidence="6 11" id="KW-0554">One-carbon metabolism</keyword>
<dbReference type="GO" id="GO:0035999">
    <property type="term" value="P:tetrahydrofolate interconversion"/>
    <property type="evidence" value="ECO:0007669"/>
    <property type="project" value="UniProtKB-UniRule"/>
</dbReference>
<evidence type="ECO:0000256" key="10">
    <source>
        <dbReference type="ARBA" id="ARBA00057572"/>
    </source>
</evidence>
<comment type="similarity">
    <text evidence="3 11">Belongs to the SHMT family.</text>
</comment>
<dbReference type="NCBIfam" id="NF000586">
    <property type="entry name" value="PRK00011.1"/>
    <property type="match status" value="1"/>
</dbReference>
<dbReference type="Pfam" id="PF00464">
    <property type="entry name" value="SHMT"/>
    <property type="match status" value="1"/>
</dbReference>
<keyword evidence="8 11" id="KW-0663">Pyridoxal phosphate</keyword>